<dbReference type="NCBIfam" id="TIGR00614">
    <property type="entry name" value="recQ_fam"/>
    <property type="match status" value="1"/>
</dbReference>
<evidence type="ECO:0000256" key="4">
    <source>
        <dbReference type="ARBA" id="ARBA00022801"/>
    </source>
</evidence>
<dbReference type="Gene3D" id="3.40.50.300">
    <property type="entry name" value="P-loop containing nucleotide triphosphate hydrolases"/>
    <property type="match status" value="2"/>
</dbReference>
<dbReference type="GO" id="GO:0009378">
    <property type="term" value="F:four-way junction helicase activity"/>
    <property type="evidence" value="ECO:0007669"/>
    <property type="project" value="TreeGrafter"/>
</dbReference>
<dbReference type="InParanoid" id="A0A1Y1NEQ6"/>
<proteinExistence type="inferred from homology"/>
<evidence type="ECO:0000256" key="3">
    <source>
        <dbReference type="ARBA" id="ARBA00022741"/>
    </source>
</evidence>
<evidence type="ECO:0000259" key="13">
    <source>
        <dbReference type="PROSITE" id="PS51192"/>
    </source>
</evidence>
<evidence type="ECO:0000259" key="14">
    <source>
        <dbReference type="PROSITE" id="PS51194"/>
    </source>
</evidence>
<dbReference type="Pfam" id="PF16124">
    <property type="entry name" value="RecQ_Zn_bind"/>
    <property type="match status" value="1"/>
</dbReference>
<keyword evidence="8" id="KW-0413">Isomerase</keyword>
<dbReference type="InterPro" id="IPR004589">
    <property type="entry name" value="DNA_helicase_ATP-dep_RecQ"/>
</dbReference>
<accession>A0A1Y1NEQ6</accession>
<comment type="catalytic activity">
    <reaction evidence="10 11">
        <text>ATP + H2O = ADP + phosphate + H(+)</text>
        <dbReference type="Rhea" id="RHEA:13065"/>
        <dbReference type="ChEBI" id="CHEBI:15377"/>
        <dbReference type="ChEBI" id="CHEBI:15378"/>
        <dbReference type="ChEBI" id="CHEBI:30616"/>
        <dbReference type="ChEBI" id="CHEBI:43474"/>
        <dbReference type="ChEBI" id="CHEBI:456216"/>
    </reaction>
</comment>
<dbReference type="CDD" id="cd18794">
    <property type="entry name" value="SF2_C_RecQ"/>
    <property type="match status" value="1"/>
</dbReference>
<reference evidence="16" key="3">
    <citation type="submission" date="2019-08" db="EMBL/GenBank/DDBJ databases">
        <authorList>
            <consortium name="Photinus pyralis genome working group"/>
            <person name="Fallon T.R."/>
            <person name="Sander Lower S.E."/>
            <person name="Weng J.-K."/>
        </authorList>
    </citation>
    <scope>NUCLEOTIDE SEQUENCE</scope>
    <source>
        <strain evidence="16">1611_PpyrPB1</strain>
        <tissue evidence="16">Whole body</tissue>
    </source>
</reference>
<dbReference type="Pfam" id="PF00271">
    <property type="entry name" value="Helicase_C"/>
    <property type="match status" value="1"/>
</dbReference>
<dbReference type="GO" id="GO:0005694">
    <property type="term" value="C:chromosome"/>
    <property type="evidence" value="ECO:0007669"/>
    <property type="project" value="TreeGrafter"/>
</dbReference>
<dbReference type="GO" id="GO:0003677">
    <property type="term" value="F:DNA binding"/>
    <property type="evidence" value="ECO:0007669"/>
    <property type="project" value="UniProtKB-KW"/>
</dbReference>
<feature type="domain" description="Helicase ATP-binding" evidence="13">
    <location>
        <begin position="90"/>
        <end position="266"/>
    </location>
</feature>
<evidence type="ECO:0000313" key="15">
    <source>
        <dbReference type="EMBL" id="JAV96068.1"/>
    </source>
</evidence>
<evidence type="ECO:0000256" key="6">
    <source>
        <dbReference type="ARBA" id="ARBA00022840"/>
    </source>
</evidence>
<dbReference type="PROSITE" id="PS51194">
    <property type="entry name" value="HELICASE_CTER"/>
    <property type="match status" value="1"/>
</dbReference>
<organism evidence="15">
    <name type="scientific">Photinus pyralis</name>
    <name type="common">Common eastern firefly</name>
    <name type="synonym">Lampyris pyralis</name>
    <dbReference type="NCBI Taxonomy" id="7054"/>
    <lineage>
        <taxon>Eukaryota</taxon>
        <taxon>Metazoa</taxon>
        <taxon>Ecdysozoa</taxon>
        <taxon>Arthropoda</taxon>
        <taxon>Hexapoda</taxon>
        <taxon>Insecta</taxon>
        <taxon>Pterygota</taxon>
        <taxon>Neoptera</taxon>
        <taxon>Endopterygota</taxon>
        <taxon>Coleoptera</taxon>
        <taxon>Polyphaga</taxon>
        <taxon>Elateriformia</taxon>
        <taxon>Elateroidea</taxon>
        <taxon>Lampyridae</taxon>
        <taxon>Lampyrinae</taxon>
        <taxon>Photinus</taxon>
    </lineage>
</organism>
<dbReference type="PROSITE" id="PS51192">
    <property type="entry name" value="HELICASE_ATP_BIND_1"/>
    <property type="match status" value="1"/>
</dbReference>
<dbReference type="Pfam" id="PF00270">
    <property type="entry name" value="DEAD"/>
    <property type="match status" value="1"/>
</dbReference>
<dbReference type="EC" id="5.6.2.4" evidence="11"/>
<dbReference type="SUPFAM" id="SSF52540">
    <property type="entry name" value="P-loop containing nucleoside triphosphate hydrolases"/>
    <property type="match status" value="1"/>
</dbReference>
<name>A0A1Y1NEQ6_PHOPY</name>
<dbReference type="SMART" id="SM00490">
    <property type="entry name" value="HELICc"/>
    <property type="match status" value="1"/>
</dbReference>
<reference evidence="15" key="1">
    <citation type="journal article" date="2016" name="Sci. Rep.">
        <title>Molecular characterization of firefly nuptial gifts: a multi-omics approach sheds light on postcopulatory sexual selection.</title>
        <authorList>
            <person name="Al-Wathiqui N."/>
            <person name="Fallon T.R."/>
            <person name="South A."/>
            <person name="Weng J.K."/>
            <person name="Lewis S.M."/>
        </authorList>
    </citation>
    <scope>NUCLEOTIDE SEQUENCE</scope>
</reference>
<evidence type="ECO:0000313" key="17">
    <source>
        <dbReference type="EMBL" id="KAB0798155.1"/>
    </source>
</evidence>
<dbReference type="AlphaFoldDB" id="A0A1Y1NEQ6"/>
<keyword evidence="6 11" id="KW-0067">ATP-binding</keyword>
<dbReference type="GO" id="GO:0005737">
    <property type="term" value="C:cytoplasm"/>
    <property type="evidence" value="ECO:0007669"/>
    <property type="project" value="TreeGrafter"/>
</dbReference>
<dbReference type="Gene3D" id="1.10.10.10">
    <property type="entry name" value="Winged helix-like DNA-binding domain superfamily/Winged helix DNA-binding domain"/>
    <property type="match status" value="1"/>
</dbReference>
<comment type="subcellular location">
    <subcellularLocation>
        <location evidence="11">Nucleus</location>
    </subcellularLocation>
</comment>
<dbReference type="EMBL" id="VVIM01000011">
    <property type="protein sequence ID" value="KAB0791826.1"/>
    <property type="molecule type" value="Genomic_DNA"/>
</dbReference>
<dbReference type="CDD" id="cd18015">
    <property type="entry name" value="DEXHc_RecQ1"/>
    <property type="match status" value="1"/>
</dbReference>
<feature type="coiled-coil region" evidence="12">
    <location>
        <begin position="2"/>
        <end position="46"/>
    </location>
</feature>
<dbReference type="InterPro" id="IPR027417">
    <property type="entry name" value="P-loop_NTPase"/>
</dbReference>
<keyword evidence="12" id="KW-0175">Coiled coil</keyword>
<evidence type="ECO:0000256" key="7">
    <source>
        <dbReference type="ARBA" id="ARBA00023125"/>
    </source>
</evidence>
<keyword evidence="2" id="KW-0479">Metal-binding</keyword>
<dbReference type="GO" id="GO:0043138">
    <property type="term" value="F:3'-5' DNA helicase activity"/>
    <property type="evidence" value="ECO:0007669"/>
    <property type="project" value="UniProtKB-EC"/>
</dbReference>
<evidence type="ECO:0000256" key="2">
    <source>
        <dbReference type="ARBA" id="ARBA00022723"/>
    </source>
</evidence>
<comment type="catalytic activity">
    <reaction evidence="9 11">
        <text>Couples ATP hydrolysis with the unwinding of duplex DNA by translocating in the 3'-5' direction.</text>
        <dbReference type="EC" id="5.6.2.4"/>
    </reaction>
</comment>
<keyword evidence="11" id="KW-0539">Nucleus</keyword>
<evidence type="ECO:0000256" key="1">
    <source>
        <dbReference type="ARBA" id="ARBA00005446"/>
    </source>
</evidence>
<dbReference type="SMART" id="SM00487">
    <property type="entry name" value="DEXDc"/>
    <property type="match status" value="1"/>
</dbReference>
<dbReference type="PANTHER" id="PTHR13710:SF105">
    <property type="entry name" value="ATP-DEPENDENT DNA HELICASE Q1"/>
    <property type="match status" value="1"/>
</dbReference>
<evidence type="ECO:0000256" key="5">
    <source>
        <dbReference type="ARBA" id="ARBA00022806"/>
    </source>
</evidence>
<keyword evidence="7" id="KW-0238">DNA-binding</keyword>
<dbReference type="Proteomes" id="UP000327044">
    <property type="component" value="Unassembled WGS sequence"/>
</dbReference>
<dbReference type="InterPro" id="IPR001650">
    <property type="entry name" value="Helicase_C-like"/>
</dbReference>
<dbReference type="InterPro" id="IPR036388">
    <property type="entry name" value="WH-like_DNA-bd_sf"/>
</dbReference>
<reference evidence="16 18" key="2">
    <citation type="journal article" date="2018" name="Elife">
        <title>Firefly genomes illuminate parallel origins of bioluminescence in beetles.</title>
        <authorList>
            <person name="Fallon T.R."/>
            <person name="Lower S.E."/>
            <person name="Chang C.H."/>
            <person name="Bessho-Uehara M."/>
            <person name="Martin G.J."/>
            <person name="Bewick A.J."/>
            <person name="Behringer M."/>
            <person name="Debat H.J."/>
            <person name="Wong I."/>
            <person name="Day J.C."/>
            <person name="Suvorov A."/>
            <person name="Silva C.J."/>
            <person name="Stanger-Hall K.F."/>
            <person name="Hall D.W."/>
            <person name="Schmitz R.J."/>
            <person name="Nelson D.R."/>
            <person name="Lewis S.M."/>
            <person name="Shigenobu S."/>
            <person name="Bybee S.M."/>
            <person name="Larracuente A.M."/>
            <person name="Oba Y."/>
            <person name="Weng J.K."/>
        </authorList>
    </citation>
    <scope>NUCLEOTIDE SEQUENCE [LARGE SCALE GENOMIC DNA]</scope>
    <source>
        <strain evidence="16">1611_PpyrPB1</strain>
        <tissue evidence="16">Whole body</tissue>
    </source>
</reference>
<sequence>MNEDLGAEIKKYDLEIQSIESEIAKLRQKLNKLKTKKNELEKQHNLVKSFDKTAEDLYKGTDFPWSANLTALLREKFKLEEFRPTQLVALNATLSKKDLLLLMPTGGGKSLCYQLPALVGKGTTLVVSPLLSLIEDQQIALRKLGIVSKSINSSTPKEIKKEINDYLSKGTKPVIKLLYVTPEWLSKSKLFKSYLQKCYAMGNLERIAIDEVHCCSQWGHDFRPDYQFLSLLKDMFPNVPIIGLTATATLSVLFDVQNMLNIKGCLIFRSSFNRPNLFYKVIPKPQQTEQCLEYLEGILKNKFKNKSGIIYALSIKDTEDLAQALRGRGLKVRPYHANLEPELRRKVHEKWLNDEYQVVVATVAFGMGIDKPDVRFVIHHSIPKSMESLYQESGRAGRDGKAAKCIVMYRFSDYFRGSAIVNSKTEETKLRSVLEYCLDSSTCRRKLLATHFDEKWNSNECNRNCDNCKTSTSVVWYNITPVCKYVYAIIEKAEKNEVHLTLLKLLDIWFKGGDKNLRVEDVPMPKVERHQAEVIVAYLLMKGYLVDYKSYTAYATNCYIQKAPGCSLAPGTVIEIPISASVTYRGLLKRSADAEGEPDSKIIRLD</sequence>
<dbReference type="InterPro" id="IPR014001">
    <property type="entry name" value="Helicase_ATP-bd"/>
</dbReference>
<comment type="similarity">
    <text evidence="1 11">Belongs to the helicase family. RecQ subfamily.</text>
</comment>
<dbReference type="GO" id="GO:0000724">
    <property type="term" value="P:double-strand break repair via homologous recombination"/>
    <property type="evidence" value="ECO:0007669"/>
    <property type="project" value="TreeGrafter"/>
</dbReference>
<evidence type="ECO:0000256" key="10">
    <source>
        <dbReference type="ARBA" id="ARBA00049360"/>
    </source>
</evidence>
<dbReference type="GO" id="GO:0005634">
    <property type="term" value="C:nucleus"/>
    <property type="evidence" value="ECO:0007669"/>
    <property type="project" value="UniProtKB-SubCell"/>
</dbReference>
<gene>
    <name evidence="16" type="ORF">PPYR_03626</name>
    <name evidence="17" type="ORF">PPYR_09148</name>
</gene>
<evidence type="ECO:0000256" key="12">
    <source>
        <dbReference type="SAM" id="Coils"/>
    </source>
</evidence>
<dbReference type="InterPro" id="IPR032284">
    <property type="entry name" value="RecQ_Zn-bd"/>
</dbReference>
<protein>
    <recommendedName>
        <fullName evidence="11">ATP-dependent DNA helicase</fullName>
        <ecNumber evidence="11">5.6.2.4</ecNumber>
    </recommendedName>
</protein>
<evidence type="ECO:0000256" key="8">
    <source>
        <dbReference type="ARBA" id="ARBA00023235"/>
    </source>
</evidence>
<keyword evidence="3 11" id="KW-0547">Nucleotide-binding</keyword>
<evidence type="ECO:0000256" key="11">
    <source>
        <dbReference type="RuleBase" id="RU364117"/>
    </source>
</evidence>
<dbReference type="PANTHER" id="PTHR13710">
    <property type="entry name" value="DNA HELICASE RECQ FAMILY MEMBER"/>
    <property type="match status" value="1"/>
</dbReference>
<keyword evidence="5 11" id="KW-0347">Helicase</keyword>
<dbReference type="OrthoDB" id="10261556at2759"/>
<dbReference type="FunFam" id="3.40.50.300:FF:001544">
    <property type="entry name" value="ATP-dependent DNA helicase"/>
    <property type="match status" value="1"/>
</dbReference>
<dbReference type="GO" id="GO:0046872">
    <property type="term" value="F:metal ion binding"/>
    <property type="evidence" value="ECO:0007669"/>
    <property type="project" value="UniProtKB-KW"/>
</dbReference>
<evidence type="ECO:0000256" key="9">
    <source>
        <dbReference type="ARBA" id="ARBA00034617"/>
    </source>
</evidence>
<dbReference type="EMBL" id="VVIM01000006">
    <property type="protein sequence ID" value="KAB0798155.1"/>
    <property type="molecule type" value="Genomic_DNA"/>
</dbReference>
<keyword evidence="18" id="KW-1185">Reference proteome</keyword>
<evidence type="ECO:0000313" key="18">
    <source>
        <dbReference type="Proteomes" id="UP000327044"/>
    </source>
</evidence>
<dbReference type="InterPro" id="IPR011545">
    <property type="entry name" value="DEAD/DEAH_box_helicase_dom"/>
</dbReference>
<dbReference type="GO" id="GO:0005524">
    <property type="term" value="F:ATP binding"/>
    <property type="evidence" value="ECO:0007669"/>
    <property type="project" value="UniProtKB-KW"/>
</dbReference>
<dbReference type="FunFam" id="3.40.50.300:FF:001975">
    <property type="entry name" value="ATP-dependent DNA helicase"/>
    <property type="match status" value="1"/>
</dbReference>
<evidence type="ECO:0000313" key="16">
    <source>
        <dbReference type="EMBL" id="KAB0791826.1"/>
    </source>
</evidence>
<dbReference type="EMBL" id="GEZM01005593">
    <property type="protein sequence ID" value="JAV96068.1"/>
    <property type="molecule type" value="Transcribed_RNA"/>
</dbReference>
<keyword evidence="4 11" id="KW-0378">Hydrolase</keyword>
<dbReference type="GO" id="GO:0016787">
    <property type="term" value="F:hydrolase activity"/>
    <property type="evidence" value="ECO:0007669"/>
    <property type="project" value="UniProtKB-KW"/>
</dbReference>
<feature type="domain" description="Helicase C-terminal" evidence="14">
    <location>
        <begin position="287"/>
        <end position="442"/>
    </location>
</feature>